<dbReference type="Proteomes" id="UP000239550">
    <property type="component" value="Unassembled WGS sequence"/>
</dbReference>
<gene>
    <name evidence="1" type="ORF">C6H66_21450</name>
</gene>
<keyword evidence="2" id="KW-1185">Reference proteome</keyword>
<accession>A0A2S8PVM1</accession>
<sequence>MNKPPELNTMSYFCMPNNILYDSQGDFAGTKFMEHLIISVYSNVHERCLNHCTINYPVTIPRPTLHEDSHFIGCRAHA</sequence>
<organism evidence="1 2">
    <name type="scientific">Photorhabdus hindustanensis</name>
    <dbReference type="NCBI Taxonomy" id="2918802"/>
    <lineage>
        <taxon>Bacteria</taxon>
        <taxon>Pseudomonadati</taxon>
        <taxon>Pseudomonadota</taxon>
        <taxon>Gammaproteobacteria</taxon>
        <taxon>Enterobacterales</taxon>
        <taxon>Morganellaceae</taxon>
        <taxon>Photorhabdus</taxon>
    </lineage>
</organism>
<name>A0A2S8PVM1_9GAMM</name>
<reference evidence="1 2" key="1">
    <citation type="submission" date="2018-02" db="EMBL/GenBank/DDBJ databases">
        <title>Five New Genomes of Indian Photorhabdus Isolates TSA.</title>
        <authorList>
            <person name="Dubay B."/>
            <person name="Somvanshi V.S."/>
        </authorList>
    </citation>
    <scope>NUCLEOTIDE SEQUENCE [LARGE SCALE GENOMIC DNA]</scope>
    <source>
        <strain evidence="1 2">H1</strain>
    </source>
</reference>
<evidence type="ECO:0000313" key="2">
    <source>
        <dbReference type="Proteomes" id="UP000239550"/>
    </source>
</evidence>
<protein>
    <submittedName>
        <fullName evidence="1">Uncharacterized protein</fullName>
    </submittedName>
</protein>
<dbReference type="RefSeq" id="WP_105396667.1">
    <property type="nucleotide sequence ID" value="NZ_CAWNTA010000140.1"/>
</dbReference>
<dbReference type="AlphaFoldDB" id="A0A2S8PVM1"/>
<proteinExistence type="predicted"/>
<dbReference type="EMBL" id="PUWT01000071">
    <property type="protein sequence ID" value="PQQ22924.1"/>
    <property type="molecule type" value="Genomic_DNA"/>
</dbReference>
<comment type="caution">
    <text evidence="1">The sequence shown here is derived from an EMBL/GenBank/DDBJ whole genome shotgun (WGS) entry which is preliminary data.</text>
</comment>
<evidence type="ECO:0000313" key="1">
    <source>
        <dbReference type="EMBL" id="PQQ22924.1"/>
    </source>
</evidence>